<dbReference type="GO" id="GO:0005524">
    <property type="term" value="F:ATP binding"/>
    <property type="evidence" value="ECO:0007669"/>
    <property type="project" value="UniProtKB-KW"/>
</dbReference>
<dbReference type="Gene3D" id="3.40.50.2300">
    <property type="match status" value="1"/>
</dbReference>
<evidence type="ECO:0000256" key="4">
    <source>
        <dbReference type="ARBA" id="ARBA00023015"/>
    </source>
</evidence>
<dbReference type="InterPro" id="IPR027417">
    <property type="entry name" value="P-loop_NTPase"/>
</dbReference>
<evidence type="ECO:0000256" key="6">
    <source>
        <dbReference type="ARBA" id="ARBA00023159"/>
    </source>
</evidence>
<keyword evidence="7" id="KW-0804">Transcription</keyword>
<dbReference type="FunFam" id="3.40.50.300:FF:000006">
    <property type="entry name" value="DNA-binding transcriptional regulator NtrC"/>
    <property type="match status" value="1"/>
</dbReference>
<keyword evidence="3" id="KW-0902">Two-component regulatory system</keyword>
<evidence type="ECO:0000313" key="12">
    <source>
        <dbReference type="Proteomes" id="UP000654108"/>
    </source>
</evidence>
<dbReference type="EMBL" id="JACYFU010000004">
    <property type="protein sequence ID" value="MBD8066957.1"/>
    <property type="molecule type" value="Genomic_DNA"/>
</dbReference>
<reference evidence="11" key="1">
    <citation type="submission" date="2020-09" db="EMBL/GenBank/DDBJ databases">
        <title>Genome seq and assembly of Devosia sp.</title>
        <authorList>
            <person name="Chhetri G."/>
        </authorList>
    </citation>
    <scope>NUCLEOTIDE SEQUENCE</scope>
    <source>
        <strain evidence="11">PTR5</strain>
    </source>
</reference>
<keyword evidence="8" id="KW-0597">Phosphoprotein</keyword>
<dbReference type="PROSITE" id="PS00676">
    <property type="entry name" value="SIGMA54_INTERACT_2"/>
    <property type="match status" value="1"/>
</dbReference>
<evidence type="ECO:0000259" key="10">
    <source>
        <dbReference type="PROSITE" id="PS50110"/>
    </source>
</evidence>
<dbReference type="InterPro" id="IPR002197">
    <property type="entry name" value="HTH_Fis"/>
</dbReference>
<keyword evidence="5" id="KW-0238">DNA-binding</keyword>
<dbReference type="Pfam" id="PF25601">
    <property type="entry name" value="AAA_lid_14"/>
    <property type="match status" value="1"/>
</dbReference>
<dbReference type="InterPro" id="IPR025662">
    <property type="entry name" value="Sigma_54_int_dom_ATP-bd_1"/>
</dbReference>
<gene>
    <name evidence="11" type="ORF">IC608_15905</name>
</gene>
<keyword evidence="4" id="KW-0805">Transcription regulation</keyword>
<dbReference type="InterPro" id="IPR002078">
    <property type="entry name" value="Sigma_54_int"/>
</dbReference>
<dbReference type="Proteomes" id="UP000654108">
    <property type="component" value="Unassembled WGS sequence"/>
</dbReference>
<accession>A0A927FX89</accession>
<dbReference type="GO" id="GO:0043565">
    <property type="term" value="F:sequence-specific DNA binding"/>
    <property type="evidence" value="ECO:0007669"/>
    <property type="project" value="InterPro"/>
</dbReference>
<dbReference type="InterPro" id="IPR058031">
    <property type="entry name" value="AAA_lid_NorR"/>
</dbReference>
<evidence type="ECO:0000256" key="1">
    <source>
        <dbReference type="ARBA" id="ARBA00022741"/>
    </source>
</evidence>
<dbReference type="GO" id="GO:0000160">
    <property type="term" value="P:phosphorelay signal transduction system"/>
    <property type="evidence" value="ECO:0007669"/>
    <property type="project" value="UniProtKB-KW"/>
</dbReference>
<feature type="domain" description="Sigma-54 factor interaction" evidence="9">
    <location>
        <begin position="120"/>
        <end position="349"/>
    </location>
</feature>
<evidence type="ECO:0000256" key="7">
    <source>
        <dbReference type="ARBA" id="ARBA00023163"/>
    </source>
</evidence>
<keyword evidence="12" id="KW-1185">Reference proteome</keyword>
<feature type="modified residue" description="4-aspartylphosphate" evidence="8">
    <location>
        <position position="52"/>
    </location>
</feature>
<keyword evidence="6" id="KW-0010">Activator</keyword>
<dbReference type="SMART" id="SM00448">
    <property type="entry name" value="REC"/>
    <property type="match status" value="1"/>
</dbReference>
<organism evidence="11 12">
    <name type="scientific">Devosia oryzisoli</name>
    <dbReference type="NCBI Taxonomy" id="2774138"/>
    <lineage>
        <taxon>Bacteria</taxon>
        <taxon>Pseudomonadati</taxon>
        <taxon>Pseudomonadota</taxon>
        <taxon>Alphaproteobacteria</taxon>
        <taxon>Hyphomicrobiales</taxon>
        <taxon>Devosiaceae</taxon>
        <taxon>Devosia</taxon>
    </lineage>
</organism>
<dbReference type="InterPro" id="IPR025943">
    <property type="entry name" value="Sigma_54_int_dom_ATP-bd_2"/>
</dbReference>
<dbReference type="Pfam" id="PF02954">
    <property type="entry name" value="HTH_8"/>
    <property type="match status" value="1"/>
</dbReference>
<name>A0A927FX89_9HYPH</name>
<dbReference type="CDD" id="cd00009">
    <property type="entry name" value="AAA"/>
    <property type="match status" value="1"/>
</dbReference>
<dbReference type="InterPro" id="IPR003593">
    <property type="entry name" value="AAA+_ATPase"/>
</dbReference>
<sequence>MRLLIIGALEGQLSTATKMAMDGGAKVAHAPSIEIGLASLRAGKGADLLLVDVMMDIAALIAGLEAERIAVPVVACGVETNAAAAVNAIRAGAKEYIPLPPDAELISAVIAAVARESSDFLYRDPAMERVVRMAEQVAGSEASILITGESGTGKEVVAKYVHARSKRASKPFISVNCAAIPEALLESELFGHEKGAFTGAIARRIGKFEEASGGTLLLDEISEMDVRLQAKLLRAIQERVIDRVGGTKPVPVDIRILATSNRNLNEAVREGSFREDLLFRLNVVNLKLPALRDRPGDIIALSEHFVAKYAKANGIPPRELSREAREALVKAPWPGNVRELENTLHRAVLLSSGDTIGPEAIVLPDGMGLAEAARATSPAEMAAQTAEAMSRALVGRTVADVERDLILDTLDHTFGNRTHAATILGISIRTLRNKLNQYADEGVDVPEPGERRGAA</sequence>
<dbReference type="Gene3D" id="1.10.8.60">
    <property type="match status" value="1"/>
</dbReference>
<comment type="caution">
    <text evidence="11">The sequence shown here is derived from an EMBL/GenBank/DDBJ whole genome shotgun (WGS) entry which is preliminary data.</text>
</comment>
<evidence type="ECO:0000259" key="9">
    <source>
        <dbReference type="PROSITE" id="PS50045"/>
    </source>
</evidence>
<dbReference type="PROSITE" id="PS50045">
    <property type="entry name" value="SIGMA54_INTERACT_4"/>
    <property type="match status" value="1"/>
</dbReference>
<dbReference type="PROSITE" id="PS50110">
    <property type="entry name" value="RESPONSE_REGULATORY"/>
    <property type="match status" value="1"/>
</dbReference>
<dbReference type="InterPro" id="IPR009057">
    <property type="entry name" value="Homeodomain-like_sf"/>
</dbReference>
<dbReference type="SMART" id="SM00382">
    <property type="entry name" value="AAA"/>
    <property type="match status" value="1"/>
</dbReference>
<dbReference type="GO" id="GO:0006355">
    <property type="term" value="P:regulation of DNA-templated transcription"/>
    <property type="evidence" value="ECO:0007669"/>
    <property type="project" value="InterPro"/>
</dbReference>
<dbReference type="InterPro" id="IPR001789">
    <property type="entry name" value="Sig_transdc_resp-reg_receiver"/>
</dbReference>
<evidence type="ECO:0000256" key="8">
    <source>
        <dbReference type="PROSITE-ProRule" id="PRU00169"/>
    </source>
</evidence>
<evidence type="ECO:0000313" key="11">
    <source>
        <dbReference type="EMBL" id="MBD8066957.1"/>
    </source>
</evidence>
<dbReference type="RefSeq" id="WP_191777553.1">
    <property type="nucleotide sequence ID" value="NZ_JACYFU010000004.1"/>
</dbReference>
<dbReference type="InterPro" id="IPR011006">
    <property type="entry name" value="CheY-like_superfamily"/>
</dbReference>
<proteinExistence type="predicted"/>
<dbReference type="Pfam" id="PF00158">
    <property type="entry name" value="Sigma54_activat"/>
    <property type="match status" value="1"/>
</dbReference>
<evidence type="ECO:0000256" key="3">
    <source>
        <dbReference type="ARBA" id="ARBA00023012"/>
    </source>
</evidence>
<evidence type="ECO:0000256" key="2">
    <source>
        <dbReference type="ARBA" id="ARBA00022840"/>
    </source>
</evidence>
<dbReference type="PANTHER" id="PTHR32071:SF21">
    <property type="entry name" value="TRANSCRIPTIONAL REGULATORY PROTEIN FLGR"/>
    <property type="match status" value="1"/>
</dbReference>
<feature type="domain" description="Response regulatory" evidence="10">
    <location>
        <begin position="2"/>
        <end position="114"/>
    </location>
</feature>
<dbReference type="SUPFAM" id="SSF52172">
    <property type="entry name" value="CheY-like"/>
    <property type="match status" value="1"/>
</dbReference>
<dbReference type="SUPFAM" id="SSF52540">
    <property type="entry name" value="P-loop containing nucleoside triphosphate hydrolases"/>
    <property type="match status" value="1"/>
</dbReference>
<dbReference type="PANTHER" id="PTHR32071">
    <property type="entry name" value="TRANSCRIPTIONAL REGULATORY PROTEIN"/>
    <property type="match status" value="1"/>
</dbReference>
<dbReference type="Gene3D" id="3.40.50.300">
    <property type="entry name" value="P-loop containing nucleotide triphosphate hydrolases"/>
    <property type="match status" value="1"/>
</dbReference>
<dbReference type="SUPFAM" id="SSF46689">
    <property type="entry name" value="Homeodomain-like"/>
    <property type="match status" value="1"/>
</dbReference>
<dbReference type="Gene3D" id="1.10.10.60">
    <property type="entry name" value="Homeodomain-like"/>
    <property type="match status" value="1"/>
</dbReference>
<dbReference type="PROSITE" id="PS00688">
    <property type="entry name" value="SIGMA54_INTERACT_3"/>
    <property type="match status" value="1"/>
</dbReference>
<dbReference type="PROSITE" id="PS00675">
    <property type="entry name" value="SIGMA54_INTERACT_1"/>
    <property type="match status" value="1"/>
</dbReference>
<dbReference type="AlphaFoldDB" id="A0A927FX89"/>
<dbReference type="PRINTS" id="PR01590">
    <property type="entry name" value="HTHFIS"/>
</dbReference>
<keyword evidence="2" id="KW-0067">ATP-binding</keyword>
<evidence type="ECO:0000256" key="5">
    <source>
        <dbReference type="ARBA" id="ARBA00023125"/>
    </source>
</evidence>
<protein>
    <submittedName>
        <fullName evidence="11">Sigma-54-dependent Fis family transcriptional regulator</fullName>
    </submittedName>
</protein>
<dbReference type="InterPro" id="IPR025944">
    <property type="entry name" value="Sigma_54_int_dom_CS"/>
</dbReference>
<keyword evidence="1" id="KW-0547">Nucleotide-binding</keyword>